<dbReference type="Pfam" id="PF00884">
    <property type="entry name" value="Sulfatase"/>
    <property type="match status" value="2"/>
</dbReference>
<evidence type="ECO:0000256" key="2">
    <source>
        <dbReference type="ARBA" id="ARBA00022801"/>
    </source>
</evidence>
<evidence type="ECO:0000256" key="1">
    <source>
        <dbReference type="ARBA" id="ARBA00008779"/>
    </source>
</evidence>
<dbReference type="OrthoDB" id="9789742at2"/>
<dbReference type="InterPro" id="IPR017850">
    <property type="entry name" value="Alkaline_phosphatase_core_sf"/>
</dbReference>
<dbReference type="InterPro" id="IPR050738">
    <property type="entry name" value="Sulfatase"/>
</dbReference>
<dbReference type="InterPro" id="IPR000917">
    <property type="entry name" value="Sulfatase_N"/>
</dbReference>
<evidence type="ECO:0000313" key="5">
    <source>
        <dbReference type="Proteomes" id="UP000540519"/>
    </source>
</evidence>
<dbReference type="Proteomes" id="UP000540519">
    <property type="component" value="Unassembled WGS sequence"/>
</dbReference>
<organism evidence="4 5">
    <name type="scientific">Zobellia amurskyensis</name>
    <dbReference type="NCBI Taxonomy" id="248905"/>
    <lineage>
        <taxon>Bacteria</taxon>
        <taxon>Pseudomonadati</taxon>
        <taxon>Bacteroidota</taxon>
        <taxon>Flavobacteriia</taxon>
        <taxon>Flavobacteriales</taxon>
        <taxon>Flavobacteriaceae</taxon>
        <taxon>Zobellia</taxon>
    </lineage>
</organism>
<dbReference type="GO" id="GO:0004065">
    <property type="term" value="F:arylsulfatase activity"/>
    <property type="evidence" value="ECO:0007669"/>
    <property type="project" value="TreeGrafter"/>
</dbReference>
<keyword evidence="2" id="KW-0378">Hydrolase</keyword>
<feature type="domain" description="Sulfatase N-terminal" evidence="3">
    <location>
        <begin position="38"/>
        <end position="142"/>
    </location>
</feature>
<dbReference type="Gene3D" id="3.40.720.10">
    <property type="entry name" value="Alkaline Phosphatase, subunit A"/>
    <property type="match status" value="1"/>
</dbReference>
<protein>
    <submittedName>
        <fullName evidence="4">Arylsulfatase</fullName>
    </submittedName>
</protein>
<dbReference type="EMBL" id="RCNR01000029">
    <property type="protein sequence ID" value="MUH37001.1"/>
    <property type="molecule type" value="Genomic_DNA"/>
</dbReference>
<dbReference type="PANTHER" id="PTHR42693">
    <property type="entry name" value="ARYLSULFATASE FAMILY MEMBER"/>
    <property type="match status" value="1"/>
</dbReference>
<dbReference type="CDD" id="cd16027">
    <property type="entry name" value="SGSH"/>
    <property type="match status" value="1"/>
</dbReference>
<feature type="domain" description="Sulfatase N-terminal" evidence="3">
    <location>
        <begin position="144"/>
        <end position="296"/>
    </location>
</feature>
<evidence type="ECO:0000259" key="3">
    <source>
        <dbReference type="Pfam" id="PF00884"/>
    </source>
</evidence>
<name>A0A7X2ZV81_9FLAO</name>
<dbReference type="SUPFAM" id="SSF53649">
    <property type="entry name" value="Alkaline phosphatase-like"/>
    <property type="match status" value="1"/>
</dbReference>
<proteinExistence type="inferred from homology"/>
<accession>A0A7X2ZV81</accession>
<dbReference type="PANTHER" id="PTHR42693:SF53">
    <property type="entry name" value="ENDO-4-O-SULFATASE"/>
    <property type="match status" value="1"/>
</dbReference>
<comment type="caution">
    <text evidence="4">The sequence shown here is derived from an EMBL/GenBank/DDBJ whole genome shotgun (WGS) entry which is preliminary data.</text>
</comment>
<keyword evidence="5" id="KW-1185">Reference proteome</keyword>
<evidence type="ECO:0000313" key="4">
    <source>
        <dbReference type="EMBL" id="MUH37001.1"/>
    </source>
</evidence>
<gene>
    <name evidence="4" type="ORF">D9O36_14210</name>
</gene>
<dbReference type="AlphaFoldDB" id="A0A7X2ZV81"/>
<reference evidence="4 5" key="1">
    <citation type="journal article" date="2019" name="Mar. Drugs">
        <title>Comparative Genomics and CAZyme Genome Repertoires of Marine Zobellia amurskyensis KMM 3526(T) and Zobellia laminariae KMM 3676(T).</title>
        <authorList>
            <person name="Chernysheva N."/>
            <person name="Bystritskaya E."/>
            <person name="Stenkova A."/>
            <person name="Golovkin I."/>
            <person name="Nedashkovskaya O."/>
            <person name="Isaeva M."/>
        </authorList>
    </citation>
    <scope>NUCLEOTIDE SEQUENCE [LARGE SCALE GENOMIC DNA]</scope>
    <source>
        <strain evidence="4 5">KMM 3526</strain>
    </source>
</reference>
<comment type="similarity">
    <text evidence="1">Belongs to the sulfatase family.</text>
</comment>
<sequence>MKFWSIGTLFAVATFWYSGNFIKNDISGQRQKLVQDKPNILWIVADDLGIDLGCYGNELIYTPNLDRLASEGARYSNMYTVSAVCSVSRSAMITGMYPVSIGCEQHRKQFKDSLPKPVKPITEYFKDAGYFVTNKGKTDYNFIHKKEDLYDGTEYKNRKVGQPFFSQIQISYPHRPFEADSIHPINPDHVKLPPYYPDHPLARKDWAMYLETVQHVDIQVGEILDELDKSGLSENTVVFFIGDQGRPMVRAKQFLYDAGIRTPFIVRWPGKIKGGVINDRLINNLDLAPTSLKIAGLPVPEYIQGQDFLDNNTIRKYVYSMRDRRDETVDRIRMVRSERYKYIKNFYTDRPYTQYNAYKKNFYPVLTLMQEMYKNGGLNEDQSRFFSDDRPSEEFYDLNNDPYELKNLANIELYDSQKNILKNQLDKWLIKTDLGTYPESPLEINYAKKLMESKFKENMEARGLSPDISNEEFLQYWEATLLGKNKN</sequence>